<sequence length="81" mass="8144">MAFDLSGEGGGIWVMAASGGTVSIKKVEVAGEVAAVIKATAKDYIDIINGVLSGTDAFVSQQLVVEGDMNASAALMKLGPT</sequence>
<dbReference type="AlphaFoldDB" id="A0A6J7A6C0"/>
<evidence type="ECO:0000313" key="2">
    <source>
        <dbReference type="EMBL" id="CAB4828392.1"/>
    </source>
</evidence>
<dbReference type="InterPro" id="IPR036527">
    <property type="entry name" value="SCP2_sterol-bd_dom_sf"/>
</dbReference>
<protein>
    <submittedName>
        <fullName evidence="2">Unannotated protein</fullName>
    </submittedName>
</protein>
<accession>A0A6J7A6C0</accession>
<proteinExistence type="predicted"/>
<dbReference type="EMBL" id="CAFABE010000037">
    <property type="protein sequence ID" value="CAB4828392.1"/>
    <property type="molecule type" value="Genomic_DNA"/>
</dbReference>
<reference evidence="2" key="1">
    <citation type="submission" date="2020-05" db="EMBL/GenBank/DDBJ databases">
        <authorList>
            <person name="Chiriac C."/>
            <person name="Salcher M."/>
            <person name="Ghai R."/>
            <person name="Kavagutti S V."/>
        </authorList>
    </citation>
    <scope>NUCLEOTIDE SEQUENCE</scope>
</reference>
<feature type="domain" description="SCP2" evidence="1">
    <location>
        <begin position="2"/>
        <end position="78"/>
    </location>
</feature>
<gene>
    <name evidence="2" type="ORF">UFOPK3164_00928</name>
</gene>
<dbReference type="Gene3D" id="3.30.1050.10">
    <property type="entry name" value="SCP2 sterol-binding domain"/>
    <property type="match status" value="1"/>
</dbReference>
<dbReference type="Pfam" id="PF02036">
    <property type="entry name" value="SCP2"/>
    <property type="match status" value="1"/>
</dbReference>
<organism evidence="2">
    <name type="scientific">freshwater metagenome</name>
    <dbReference type="NCBI Taxonomy" id="449393"/>
    <lineage>
        <taxon>unclassified sequences</taxon>
        <taxon>metagenomes</taxon>
        <taxon>ecological metagenomes</taxon>
    </lineage>
</organism>
<evidence type="ECO:0000259" key="1">
    <source>
        <dbReference type="Pfam" id="PF02036"/>
    </source>
</evidence>
<dbReference type="SUPFAM" id="SSF55718">
    <property type="entry name" value="SCP-like"/>
    <property type="match status" value="1"/>
</dbReference>
<dbReference type="InterPro" id="IPR003033">
    <property type="entry name" value="SCP2_sterol-bd_dom"/>
</dbReference>
<name>A0A6J7A6C0_9ZZZZ</name>